<dbReference type="EMBL" id="ML735267">
    <property type="protein sequence ID" value="KAE8389287.1"/>
    <property type="molecule type" value="Genomic_DNA"/>
</dbReference>
<dbReference type="Pfam" id="PF20684">
    <property type="entry name" value="Fung_rhodopsin"/>
    <property type="match status" value="1"/>
</dbReference>
<dbReference type="InterPro" id="IPR049326">
    <property type="entry name" value="Rhodopsin_dom_fungi"/>
</dbReference>
<dbReference type="PANTHER" id="PTHR38794:SF3">
    <property type="entry name" value="INTEGRAL MEMBRANE PROTEIN"/>
    <property type="match status" value="1"/>
</dbReference>
<feature type="transmembrane region" description="Helical" evidence="1">
    <location>
        <begin position="93"/>
        <end position="117"/>
    </location>
</feature>
<dbReference type="AlphaFoldDB" id="A0A5N7C6C9"/>
<gene>
    <name evidence="3" type="ORF">BDV23DRAFT_157283</name>
</gene>
<proteinExistence type="predicted"/>
<protein>
    <recommendedName>
        <fullName evidence="2">Rhodopsin domain-containing protein</fullName>
    </recommendedName>
</protein>
<organism evidence="3">
    <name type="scientific">Petromyces alliaceus</name>
    <name type="common">Aspergillus alliaceus</name>
    <dbReference type="NCBI Taxonomy" id="209559"/>
    <lineage>
        <taxon>Eukaryota</taxon>
        <taxon>Fungi</taxon>
        <taxon>Dikarya</taxon>
        <taxon>Ascomycota</taxon>
        <taxon>Pezizomycotina</taxon>
        <taxon>Eurotiomycetes</taxon>
        <taxon>Eurotiomycetidae</taxon>
        <taxon>Eurotiales</taxon>
        <taxon>Aspergillaceae</taxon>
        <taxon>Aspergillus</taxon>
        <taxon>Aspergillus subgen. Circumdati</taxon>
    </lineage>
</organism>
<dbReference type="Proteomes" id="UP000326877">
    <property type="component" value="Unassembled WGS sequence"/>
</dbReference>
<dbReference type="PANTHER" id="PTHR38794">
    <property type="entry name" value="INTEGRAL MEMBRANE PROTEIN"/>
    <property type="match status" value="1"/>
</dbReference>
<name>A0A5N7C6C9_PETAA</name>
<sequence length="171" mass="19415">MHRDVLSSSIFDTYNQLIYVAELLNFSVLSLTKISTSNLIRLINANQSIDRSNKVTQVVILGWTVLAHLGYVFQCQTPHWRYIRSQCVGEGAIMYWIMTINMLIDVVLVVLPTIMLWNVQISFARRLKVMAAFASRTAVIVADAFQLSYLGQYLHSTDPTWTVLGVIVCNQ</sequence>
<dbReference type="OrthoDB" id="3918601at2759"/>
<feature type="transmembrane region" description="Helical" evidence="1">
    <location>
        <begin position="55"/>
        <end position="73"/>
    </location>
</feature>
<evidence type="ECO:0000313" key="3">
    <source>
        <dbReference type="EMBL" id="KAE8389287.1"/>
    </source>
</evidence>
<keyword evidence="1" id="KW-0812">Transmembrane</keyword>
<accession>A0A5N7C6C9</accession>
<evidence type="ECO:0000259" key="2">
    <source>
        <dbReference type="Pfam" id="PF20684"/>
    </source>
</evidence>
<evidence type="ECO:0000256" key="1">
    <source>
        <dbReference type="SAM" id="Phobius"/>
    </source>
</evidence>
<keyword evidence="1" id="KW-1133">Transmembrane helix</keyword>
<keyword evidence="1" id="KW-0472">Membrane</keyword>
<feature type="transmembrane region" description="Helical" evidence="1">
    <location>
        <begin position="16"/>
        <end position="34"/>
    </location>
</feature>
<feature type="domain" description="Rhodopsin" evidence="2">
    <location>
        <begin position="14"/>
        <end position="166"/>
    </location>
</feature>
<reference evidence="3" key="1">
    <citation type="submission" date="2019-04" db="EMBL/GenBank/DDBJ databases">
        <title>Friends and foes A comparative genomics studyof 23 Aspergillus species from section Flavi.</title>
        <authorList>
            <consortium name="DOE Joint Genome Institute"/>
            <person name="Kjaerbolling I."/>
            <person name="Vesth T."/>
            <person name="Frisvad J.C."/>
            <person name="Nybo J.L."/>
            <person name="Theobald S."/>
            <person name="Kildgaard S."/>
            <person name="Isbrandt T."/>
            <person name="Kuo A."/>
            <person name="Sato A."/>
            <person name="Lyhne E.K."/>
            <person name="Kogle M.E."/>
            <person name="Wiebenga A."/>
            <person name="Kun R.S."/>
            <person name="Lubbers R.J."/>
            <person name="Makela M.R."/>
            <person name="Barry K."/>
            <person name="Chovatia M."/>
            <person name="Clum A."/>
            <person name="Daum C."/>
            <person name="Haridas S."/>
            <person name="He G."/>
            <person name="LaButti K."/>
            <person name="Lipzen A."/>
            <person name="Mondo S."/>
            <person name="Riley R."/>
            <person name="Salamov A."/>
            <person name="Simmons B.A."/>
            <person name="Magnuson J.K."/>
            <person name="Henrissat B."/>
            <person name="Mortensen U.H."/>
            <person name="Larsen T.O."/>
            <person name="Devries R.P."/>
            <person name="Grigoriev I.V."/>
            <person name="Machida M."/>
            <person name="Baker S.E."/>
            <person name="Andersen M.R."/>
        </authorList>
    </citation>
    <scope>NUCLEOTIDE SEQUENCE [LARGE SCALE GENOMIC DNA]</scope>
    <source>
        <strain evidence="3">IBT 14317</strain>
    </source>
</reference>